<comment type="similarity">
    <text evidence="10">Belongs to the prokaryotic GSH synthase family.</text>
</comment>
<keyword evidence="13" id="KW-1185">Reference proteome</keyword>
<dbReference type="GO" id="GO:0004363">
    <property type="term" value="F:glutathione synthase activity"/>
    <property type="evidence" value="ECO:0007669"/>
    <property type="project" value="UniProtKB-UniRule"/>
</dbReference>
<dbReference type="InterPro" id="IPR006284">
    <property type="entry name" value="Glut_synth_pro"/>
</dbReference>
<comment type="catalytic activity">
    <reaction evidence="10">
        <text>gamma-L-glutamyl-L-cysteine + glycine + ATP = glutathione + ADP + phosphate + H(+)</text>
        <dbReference type="Rhea" id="RHEA:13557"/>
        <dbReference type="ChEBI" id="CHEBI:15378"/>
        <dbReference type="ChEBI" id="CHEBI:30616"/>
        <dbReference type="ChEBI" id="CHEBI:43474"/>
        <dbReference type="ChEBI" id="CHEBI:57305"/>
        <dbReference type="ChEBI" id="CHEBI:57925"/>
        <dbReference type="ChEBI" id="CHEBI:58173"/>
        <dbReference type="ChEBI" id="CHEBI:456216"/>
        <dbReference type="EC" id="6.3.2.3"/>
    </reaction>
</comment>
<feature type="domain" description="ATP-grasp" evidence="11">
    <location>
        <begin position="122"/>
        <end position="307"/>
    </location>
</feature>
<dbReference type="Proteomes" id="UP000008631">
    <property type="component" value="Chromosome"/>
</dbReference>
<reference evidence="12 13" key="1">
    <citation type="journal article" date="2011" name="Stand. Genomic Sci.">
        <title>Complete genome sequence of Isosphaera pallida type strain (IS1B).</title>
        <authorList>
            <consortium name="US DOE Joint Genome Institute (JGI-PGF)"/>
            <person name="Goker M."/>
            <person name="Cleland D."/>
            <person name="Saunders E."/>
            <person name="Lapidus A."/>
            <person name="Nolan M."/>
            <person name="Lucas S."/>
            <person name="Hammon N."/>
            <person name="Deshpande S."/>
            <person name="Cheng J.F."/>
            <person name="Tapia R."/>
            <person name="Han C."/>
            <person name="Goodwin L."/>
            <person name="Pitluck S."/>
            <person name="Liolios K."/>
            <person name="Pagani I."/>
            <person name="Ivanova N."/>
            <person name="Mavromatis K."/>
            <person name="Pati A."/>
            <person name="Chen A."/>
            <person name="Palaniappan K."/>
            <person name="Land M."/>
            <person name="Hauser L."/>
            <person name="Chang Y.J."/>
            <person name="Jeffries C.D."/>
            <person name="Detter J.C."/>
            <person name="Beck B."/>
            <person name="Woyke T."/>
            <person name="Bristow J."/>
            <person name="Eisen J.A."/>
            <person name="Markowitz V."/>
            <person name="Hugenholtz P."/>
            <person name="Kyrpides N.C."/>
            <person name="Klenk H.P."/>
        </authorList>
    </citation>
    <scope>NUCLEOTIDE SEQUENCE [LARGE SCALE GENOMIC DNA]</scope>
    <source>
        <strain evidence="13">ATCC 43644 / DSM 9630 / IS1B</strain>
    </source>
</reference>
<protein>
    <recommendedName>
        <fullName evidence="10">Glutathione synthetase</fullName>
        <ecNumber evidence="10">6.3.2.3</ecNumber>
    </recommendedName>
    <alternativeName>
        <fullName evidence="10">GSH synthetase</fullName>
        <shortName evidence="10">GSH-S</shortName>
        <shortName evidence="10">GSHase</shortName>
    </alternativeName>
    <alternativeName>
        <fullName evidence="10">Glutathione synthase</fullName>
    </alternativeName>
</protein>
<evidence type="ECO:0000256" key="10">
    <source>
        <dbReference type="HAMAP-Rule" id="MF_00162"/>
    </source>
</evidence>
<evidence type="ECO:0000256" key="4">
    <source>
        <dbReference type="ARBA" id="ARBA00022684"/>
    </source>
</evidence>
<dbReference type="InterPro" id="IPR016185">
    <property type="entry name" value="PreATP-grasp_dom_sf"/>
</dbReference>
<dbReference type="InterPro" id="IPR004218">
    <property type="entry name" value="GSHS_ATP-bd"/>
</dbReference>
<evidence type="ECO:0000256" key="2">
    <source>
        <dbReference type="ARBA" id="ARBA00001946"/>
    </source>
</evidence>
<keyword evidence="8" id="KW-0460">Magnesium</keyword>
<keyword evidence="4 10" id="KW-0317">Glutathione biosynthesis</keyword>
<dbReference type="EC" id="6.3.2.3" evidence="10"/>
<evidence type="ECO:0000256" key="3">
    <source>
        <dbReference type="ARBA" id="ARBA00022598"/>
    </source>
</evidence>
<dbReference type="InterPro" id="IPR004215">
    <property type="entry name" value="GSHS_N"/>
</dbReference>
<dbReference type="Pfam" id="PF02955">
    <property type="entry name" value="GSH-S_ATP"/>
    <property type="match status" value="1"/>
</dbReference>
<evidence type="ECO:0000256" key="1">
    <source>
        <dbReference type="ARBA" id="ARBA00001936"/>
    </source>
</evidence>
<dbReference type="HOGENOM" id="CLU_068239_0_0_0"/>
<dbReference type="GO" id="GO:0046872">
    <property type="term" value="F:metal ion binding"/>
    <property type="evidence" value="ECO:0007669"/>
    <property type="project" value="UniProtKB-KW"/>
</dbReference>
<gene>
    <name evidence="10" type="primary">gshB</name>
    <name evidence="12" type="ordered locus">Isop_1460</name>
</gene>
<dbReference type="PANTHER" id="PTHR21621">
    <property type="entry name" value="RIBOSOMAL PROTEIN S6 MODIFICATION PROTEIN"/>
    <property type="match status" value="1"/>
</dbReference>
<dbReference type="RefSeq" id="WP_013564333.1">
    <property type="nucleotide sequence ID" value="NC_014962.1"/>
</dbReference>
<dbReference type="HAMAP" id="MF_00162">
    <property type="entry name" value="GSH_S"/>
    <property type="match status" value="1"/>
</dbReference>
<dbReference type="InterPro" id="IPR011761">
    <property type="entry name" value="ATP-grasp"/>
</dbReference>
<dbReference type="FunCoup" id="E8QY55">
    <property type="interactions" value="185"/>
</dbReference>
<keyword evidence="7 10" id="KW-0067">ATP-binding</keyword>
<dbReference type="Gene3D" id="3.30.1490.20">
    <property type="entry name" value="ATP-grasp fold, A domain"/>
    <property type="match status" value="1"/>
</dbReference>
<dbReference type="NCBIfam" id="NF003573">
    <property type="entry name" value="PRK05246.1"/>
    <property type="match status" value="1"/>
</dbReference>
<organism evidence="12 13">
    <name type="scientific">Isosphaera pallida (strain ATCC 43644 / DSM 9630 / IS1B)</name>
    <dbReference type="NCBI Taxonomy" id="575540"/>
    <lineage>
        <taxon>Bacteria</taxon>
        <taxon>Pseudomonadati</taxon>
        <taxon>Planctomycetota</taxon>
        <taxon>Planctomycetia</taxon>
        <taxon>Isosphaerales</taxon>
        <taxon>Isosphaeraceae</taxon>
        <taxon>Isosphaera</taxon>
    </lineage>
</organism>
<keyword evidence="5" id="KW-0479">Metal-binding</keyword>
<keyword evidence="9" id="KW-0464">Manganese</keyword>
<dbReference type="eggNOG" id="COG0189">
    <property type="taxonomic scope" value="Bacteria"/>
</dbReference>
<dbReference type="PROSITE" id="PS50975">
    <property type="entry name" value="ATP_GRASP"/>
    <property type="match status" value="1"/>
</dbReference>
<dbReference type="AlphaFoldDB" id="E8QY55"/>
<accession>E8QY55</accession>
<dbReference type="GO" id="GO:0005737">
    <property type="term" value="C:cytoplasm"/>
    <property type="evidence" value="ECO:0007669"/>
    <property type="project" value="TreeGrafter"/>
</dbReference>
<proteinExistence type="inferred from homology"/>
<dbReference type="InParanoid" id="E8QY55"/>
<name>E8QY55_ISOPI</name>
<comment type="cofactor">
    <cofactor evidence="1">
        <name>Mn(2+)</name>
        <dbReference type="ChEBI" id="CHEBI:29035"/>
    </cofactor>
</comment>
<dbReference type="Gene3D" id="3.40.50.20">
    <property type="match status" value="1"/>
</dbReference>
<sequence>MKMVFVMDPLEGIQRDHDTSYLFLQEAVRRGHQVDHVLPSQVRWDSWRVVFVGRSVSFDGPPEAPERLGPPRLIEGPDLDVVLIRTDPPFDADYLAVTLLLDLLPDSVVILNRPSGLRDANEKLAALHFPDLTPATLVSQDPEAIDEFRQRVGGAIALKPLDGFAGKGVLLIRDGDPNRRALIGMATQGGTVKVVAQQLVDTSQGDKRILVLDGQPLGAVLRRNDTGAFTHNLASGGRALPARVEESDRRIVERIAPWLRQRGLDFVGIDLLGGKLIEINVTSPTCAQELNRFDGIHVERLVLDHLERRANRFAPAPVIDQ</sequence>
<evidence type="ECO:0000256" key="8">
    <source>
        <dbReference type="ARBA" id="ARBA00022842"/>
    </source>
</evidence>
<evidence type="ECO:0000313" key="13">
    <source>
        <dbReference type="Proteomes" id="UP000008631"/>
    </source>
</evidence>
<dbReference type="SUPFAM" id="SSF56059">
    <property type="entry name" value="Glutathione synthetase ATP-binding domain-like"/>
    <property type="match status" value="1"/>
</dbReference>
<dbReference type="UniPathway" id="UPA00142">
    <property type="reaction ID" value="UER00210"/>
</dbReference>
<dbReference type="SUPFAM" id="SSF52440">
    <property type="entry name" value="PreATP-grasp domain"/>
    <property type="match status" value="1"/>
</dbReference>
<evidence type="ECO:0000256" key="5">
    <source>
        <dbReference type="ARBA" id="ARBA00022723"/>
    </source>
</evidence>
<dbReference type="Gene3D" id="3.30.470.20">
    <property type="entry name" value="ATP-grasp fold, B domain"/>
    <property type="match status" value="1"/>
</dbReference>
<dbReference type="STRING" id="575540.Isop_1460"/>
<evidence type="ECO:0000256" key="9">
    <source>
        <dbReference type="ARBA" id="ARBA00023211"/>
    </source>
</evidence>
<comment type="pathway">
    <text evidence="10">Sulfur metabolism; glutathione biosynthesis; glutathione from L-cysteine and L-glutamate: step 2/2.</text>
</comment>
<keyword evidence="6 10" id="KW-0547">Nucleotide-binding</keyword>
<evidence type="ECO:0000256" key="6">
    <source>
        <dbReference type="ARBA" id="ARBA00022741"/>
    </source>
</evidence>
<comment type="cofactor">
    <cofactor evidence="2">
        <name>Mg(2+)</name>
        <dbReference type="ChEBI" id="CHEBI:18420"/>
    </cofactor>
</comment>
<dbReference type="EMBL" id="CP002353">
    <property type="protein sequence ID" value="ADV62045.1"/>
    <property type="molecule type" value="Genomic_DNA"/>
</dbReference>
<dbReference type="GO" id="GO:0005524">
    <property type="term" value="F:ATP binding"/>
    <property type="evidence" value="ECO:0007669"/>
    <property type="project" value="UniProtKB-UniRule"/>
</dbReference>
<dbReference type="PANTHER" id="PTHR21621:SF4">
    <property type="entry name" value="GLUTATHIONE SYNTHETASE"/>
    <property type="match status" value="1"/>
</dbReference>
<dbReference type="KEGG" id="ipa:Isop_1460"/>
<dbReference type="Pfam" id="PF02951">
    <property type="entry name" value="GSH-S_N"/>
    <property type="match status" value="1"/>
</dbReference>
<evidence type="ECO:0000259" key="11">
    <source>
        <dbReference type="PROSITE" id="PS50975"/>
    </source>
</evidence>
<keyword evidence="3 10" id="KW-0436">Ligase</keyword>
<evidence type="ECO:0000256" key="7">
    <source>
        <dbReference type="ARBA" id="ARBA00022840"/>
    </source>
</evidence>
<dbReference type="InterPro" id="IPR013815">
    <property type="entry name" value="ATP_grasp_subdomain_1"/>
</dbReference>
<evidence type="ECO:0000313" key="12">
    <source>
        <dbReference type="EMBL" id="ADV62045.1"/>
    </source>
</evidence>